<organism evidence="2 3">
    <name type="scientific">Halopseudomonas formosensis</name>
    <dbReference type="NCBI Taxonomy" id="1002526"/>
    <lineage>
        <taxon>Bacteria</taxon>
        <taxon>Pseudomonadati</taxon>
        <taxon>Pseudomonadota</taxon>
        <taxon>Gammaproteobacteria</taxon>
        <taxon>Pseudomonadales</taxon>
        <taxon>Pseudomonadaceae</taxon>
        <taxon>Halopseudomonas</taxon>
    </lineage>
</organism>
<dbReference type="CDD" id="cd01635">
    <property type="entry name" value="Glycosyltransferase_GTB-type"/>
    <property type="match status" value="1"/>
</dbReference>
<dbReference type="STRING" id="1002526.SAMN05216578_103332"/>
<evidence type="ECO:0008006" key="4">
    <source>
        <dbReference type="Google" id="ProtNLM"/>
    </source>
</evidence>
<feature type="region of interest" description="Disordered" evidence="1">
    <location>
        <begin position="230"/>
        <end position="251"/>
    </location>
</feature>
<proteinExistence type="predicted"/>
<evidence type="ECO:0000313" key="2">
    <source>
        <dbReference type="EMBL" id="SFQ77962.1"/>
    </source>
</evidence>
<dbReference type="OrthoDB" id="5936320at2"/>
<dbReference type="AlphaFoldDB" id="A0A1I6BAH0"/>
<protein>
    <recommendedName>
        <fullName evidence="4">Glycosyl transferases group 1</fullName>
    </recommendedName>
</protein>
<dbReference type="PANTHER" id="PTHR46656">
    <property type="entry name" value="PUTATIVE-RELATED"/>
    <property type="match status" value="1"/>
</dbReference>
<name>A0A1I6BAH0_9GAMM</name>
<dbReference type="PANTHER" id="PTHR46656:SF3">
    <property type="entry name" value="PUTATIVE-RELATED"/>
    <property type="match status" value="1"/>
</dbReference>
<dbReference type="SUPFAM" id="SSF53756">
    <property type="entry name" value="UDP-Glycosyltransferase/glycogen phosphorylase"/>
    <property type="match status" value="1"/>
</dbReference>
<evidence type="ECO:0000313" key="3">
    <source>
        <dbReference type="Proteomes" id="UP000242815"/>
    </source>
</evidence>
<sequence>MIIIVNSKVTDTSIQTSLGKSEYSYYFLFKQFMPALEQIARVIPVASPDEVDPLFHQLSSSGESVIFLSISPPQQTPLHLRCPTVCLFAWEFPDAPDRMWDNDARHDWRYVLTRITGAIACSHESAQSIRNLMGPDYPVVTIPAPVWAHFGDLLPAGGWQPHSGPRSFEFSGNIIDSSVLGLSADGLVQHLPRPPRHSVTCPVTAQPGPWRLSWNLFRSWIAALRRDRHPRVAPKPSGEQPPPSQAGLQPQEKSRLELSGVVFCSILNPMDGRKNWIDIITAFCWAFRDTPDATLILKMTHHDLESYRIILLTLLSRLAPFQCRVVALHGFLDDDKYRELITLTDFYINASNAEGLCLPLMEFLSAGKPALAPRHTAMLDYLDEDVARLVETSEELASWSHDPVGILGSRRHRLNWESLMQGYRDCHTLARTDPEAYQRMSVCGWQRMQQLSETSVVAAELKAFLNTLVAAEQVEAEA</sequence>
<evidence type="ECO:0000256" key="1">
    <source>
        <dbReference type="SAM" id="MobiDB-lite"/>
    </source>
</evidence>
<dbReference type="Proteomes" id="UP000242815">
    <property type="component" value="Unassembled WGS sequence"/>
</dbReference>
<accession>A0A1I6BAH0</accession>
<dbReference type="EMBL" id="FOYD01000003">
    <property type="protein sequence ID" value="SFQ77962.1"/>
    <property type="molecule type" value="Genomic_DNA"/>
</dbReference>
<gene>
    <name evidence="2" type="ORF">SAMN05216578_103332</name>
</gene>
<dbReference type="Gene3D" id="3.40.50.2000">
    <property type="entry name" value="Glycogen Phosphorylase B"/>
    <property type="match status" value="1"/>
</dbReference>
<reference evidence="2 3" key="1">
    <citation type="submission" date="2016-10" db="EMBL/GenBank/DDBJ databases">
        <authorList>
            <person name="de Groot N.N."/>
        </authorList>
    </citation>
    <scope>NUCLEOTIDE SEQUENCE [LARGE SCALE GENOMIC DNA]</scope>
    <source>
        <strain evidence="2 3">JCM 18415</strain>
    </source>
</reference>